<accession>A0A8K0FWV9</accession>
<dbReference type="InterPro" id="IPR011011">
    <property type="entry name" value="Znf_FYVE_PHD"/>
</dbReference>
<feature type="domain" description="PHD-type" evidence="5">
    <location>
        <begin position="5"/>
        <end position="62"/>
    </location>
</feature>
<dbReference type="InterPro" id="IPR001965">
    <property type="entry name" value="Znf_PHD"/>
</dbReference>
<evidence type="ECO:0000259" key="5">
    <source>
        <dbReference type="PROSITE" id="PS50016"/>
    </source>
</evidence>
<name>A0A8K0FWV9_IGNLU</name>
<protein>
    <recommendedName>
        <fullName evidence="5">PHD-type domain-containing protein</fullName>
    </recommendedName>
</protein>
<dbReference type="PANTHER" id="PTHR48462">
    <property type="entry name" value="PROTEIN, PUTATIVE-RELATED"/>
    <property type="match status" value="1"/>
</dbReference>
<dbReference type="EMBL" id="VTPC01091313">
    <property type="protein sequence ID" value="KAF2878652.1"/>
    <property type="molecule type" value="Genomic_DNA"/>
</dbReference>
<evidence type="ECO:0000313" key="6">
    <source>
        <dbReference type="EMBL" id="KAF2878652.1"/>
    </source>
</evidence>
<dbReference type="SUPFAM" id="SSF57903">
    <property type="entry name" value="FYVE/PHD zinc finger"/>
    <property type="match status" value="1"/>
</dbReference>
<dbReference type="GO" id="GO:0008270">
    <property type="term" value="F:zinc ion binding"/>
    <property type="evidence" value="ECO:0007669"/>
    <property type="project" value="UniProtKB-KW"/>
</dbReference>
<keyword evidence="1" id="KW-0479">Metal-binding</keyword>
<dbReference type="PROSITE" id="PS01359">
    <property type="entry name" value="ZF_PHD_1"/>
    <property type="match status" value="1"/>
</dbReference>
<dbReference type="InterPro" id="IPR019787">
    <property type="entry name" value="Znf_PHD-finger"/>
</dbReference>
<dbReference type="InterPro" id="IPR000477">
    <property type="entry name" value="RT_dom"/>
</dbReference>
<dbReference type="SMART" id="SM00249">
    <property type="entry name" value="PHD"/>
    <property type="match status" value="1"/>
</dbReference>
<dbReference type="AlphaFoldDB" id="A0A8K0FWV9"/>
<dbReference type="PANTHER" id="PTHR48462:SF1">
    <property type="entry name" value="PROTEIN, PUTATIVE-RELATED"/>
    <property type="match status" value="1"/>
</dbReference>
<gene>
    <name evidence="6" type="ORF">ILUMI_27520</name>
</gene>
<keyword evidence="7" id="KW-1185">Reference proteome</keyword>
<evidence type="ECO:0000256" key="2">
    <source>
        <dbReference type="ARBA" id="ARBA00022771"/>
    </source>
</evidence>
<sequence>MNDDQVLCHFCSKSSLDTSNQWIFCDGCDSWFHSSCVNLTDDKVSRLGASSTKWFCNKCQKFNVPSSQVETCVCPHCPQKDPRSFKTDKGLAIHIRRIHPDIENALSQSSKKPLLDRLSTYKKHTRILPQIPKRARHLAAQKLNHTLDDCIKNNDLNAWEALLLFPYKDNINSYSLPKPQKSKKTSSNINKRVTAKVADFDIRDAVKILSFNDTLTDTDENTYFDLKKKHPSPSRLLKFPSPPSKNHDCLTVCESDVQKVINSFPSGSASGIDGLLPQHLKDMTSKSASDAERSLLMSITQLFREDVGNYFRPHQVGFATQHRCEAAIHAVRTFANAPKNVGKVLLKIDYKNAFNSVERDIMLQEVSKKTPSLFPFLWQCYSSSTDLLFGNQVIPSLVQQGDPAGPMTFSLAIQPIIDELKSELNVFYLDDGTLSDDPEVVLSDFMNLINRSQELGLQVNPMKCELYFCSGEVDTNIFTRFQDVAPGIKAVSKKNLSLLGAPVLEKAFLEFTTEKFKTSPAWKFPEWCSAVDNPLKNASLPIKSGGLGIRKITDIALPAFLASTFGVHALVNLICPSLDEGTVHLEEEAKEIWNELNPSNIPTLPTYQRNWDIINIQQIIVNTFTVDSFTEISRLKALQLPESGAWLQAIPSSHIGTLMDNNSFRVCVALRIGSPVCRPYNCICGAQVSVDGRHGLHCGKRSGRFSRHNELNDIFKRSLSSMGMPCLLEPGGLVRDDGKRPDGMTLVPRSRGQHLVWDATCTDTLADSHVAHSAVESGYAAETAAKRKHSKYKVIKESNYFFVAFAVETFGPWSKEAQDLVHTIGTNVNQISGDSRSKPFLTQRISLAI</sequence>
<reference evidence="6" key="1">
    <citation type="submission" date="2019-08" db="EMBL/GenBank/DDBJ databases">
        <title>The genome of the North American firefly Photinus pyralis.</title>
        <authorList>
            <consortium name="Photinus pyralis genome working group"/>
            <person name="Fallon T.R."/>
            <person name="Sander Lower S.E."/>
            <person name="Weng J.-K."/>
        </authorList>
    </citation>
    <scope>NUCLEOTIDE SEQUENCE</scope>
    <source>
        <strain evidence="6">TRF0915ILg1</strain>
        <tissue evidence="6">Whole body</tissue>
    </source>
</reference>
<organism evidence="6 7">
    <name type="scientific">Ignelater luminosus</name>
    <name type="common">Cucubano</name>
    <name type="synonym">Pyrophorus luminosus</name>
    <dbReference type="NCBI Taxonomy" id="2038154"/>
    <lineage>
        <taxon>Eukaryota</taxon>
        <taxon>Metazoa</taxon>
        <taxon>Ecdysozoa</taxon>
        <taxon>Arthropoda</taxon>
        <taxon>Hexapoda</taxon>
        <taxon>Insecta</taxon>
        <taxon>Pterygota</taxon>
        <taxon>Neoptera</taxon>
        <taxon>Endopterygota</taxon>
        <taxon>Coleoptera</taxon>
        <taxon>Polyphaga</taxon>
        <taxon>Elateriformia</taxon>
        <taxon>Elateroidea</taxon>
        <taxon>Elateridae</taxon>
        <taxon>Agrypninae</taxon>
        <taxon>Pyrophorini</taxon>
        <taxon>Ignelater</taxon>
    </lineage>
</organism>
<dbReference type="Pfam" id="PF00078">
    <property type="entry name" value="RVT_1"/>
    <property type="match status" value="1"/>
</dbReference>
<dbReference type="InterPro" id="IPR013083">
    <property type="entry name" value="Znf_RING/FYVE/PHD"/>
</dbReference>
<proteinExistence type="predicted"/>
<dbReference type="OrthoDB" id="2016582at2759"/>
<dbReference type="Pfam" id="PF00628">
    <property type="entry name" value="PHD"/>
    <property type="match status" value="1"/>
</dbReference>
<keyword evidence="2 4" id="KW-0863">Zinc-finger</keyword>
<dbReference type="Proteomes" id="UP000801492">
    <property type="component" value="Unassembled WGS sequence"/>
</dbReference>
<dbReference type="Gene3D" id="3.30.40.10">
    <property type="entry name" value="Zinc/RING finger domain, C3HC4 (zinc finger)"/>
    <property type="match status" value="1"/>
</dbReference>
<evidence type="ECO:0000313" key="7">
    <source>
        <dbReference type="Proteomes" id="UP000801492"/>
    </source>
</evidence>
<evidence type="ECO:0000256" key="1">
    <source>
        <dbReference type="ARBA" id="ARBA00022723"/>
    </source>
</evidence>
<evidence type="ECO:0000256" key="3">
    <source>
        <dbReference type="ARBA" id="ARBA00022833"/>
    </source>
</evidence>
<dbReference type="PROSITE" id="PS50016">
    <property type="entry name" value="ZF_PHD_2"/>
    <property type="match status" value="1"/>
</dbReference>
<keyword evidence="3" id="KW-0862">Zinc</keyword>
<comment type="caution">
    <text evidence="6">The sequence shown here is derived from an EMBL/GenBank/DDBJ whole genome shotgun (WGS) entry which is preliminary data.</text>
</comment>
<evidence type="ECO:0000256" key="4">
    <source>
        <dbReference type="PROSITE-ProRule" id="PRU00146"/>
    </source>
</evidence>
<dbReference type="InterPro" id="IPR019786">
    <property type="entry name" value="Zinc_finger_PHD-type_CS"/>
</dbReference>